<accession>A0A0K2TFT5</accession>
<organism evidence="1">
    <name type="scientific">Lepeophtheirus salmonis</name>
    <name type="common">Salmon louse</name>
    <name type="synonym">Caligus salmonis</name>
    <dbReference type="NCBI Taxonomy" id="72036"/>
    <lineage>
        <taxon>Eukaryota</taxon>
        <taxon>Metazoa</taxon>
        <taxon>Ecdysozoa</taxon>
        <taxon>Arthropoda</taxon>
        <taxon>Crustacea</taxon>
        <taxon>Multicrustacea</taxon>
        <taxon>Hexanauplia</taxon>
        <taxon>Copepoda</taxon>
        <taxon>Siphonostomatoida</taxon>
        <taxon>Caligidae</taxon>
        <taxon>Lepeophtheirus</taxon>
    </lineage>
</organism>
<proteinExistence type="predicted"/>
<dbReference type="AlphaFoldDB" id="A0A0K2TFT5"/>
<reference evidence="1" key="1">
    <citation type="submission" date="2014-05" db="EMBL/GenBank/DDBJ databases">
        <authorList>
            <person name="Chronopoulou M."/>
        </authorList>
    </citation>
    <scope>NUCLEOTIDE SEQUENCE</scope>
    <source>
        <tissue evidence="1">Whole organism</tissue>
    </source>
</reference>
<name>A0A0K2TFT5_LEPSM</name>
<dbReference type="EMBL" id="HACA01007081">
    <property type="protein sequence ID" value="CDW24442.1"/>
    <property type="molecule type" value="Transcribed_RNA"/>
</dbReference>
<evidence type="ECO:0000313" key="1">
    <source>
        <dbReference type="EMBL" id="CDW24442.1"/>
    </source>
</evidence>
<protein>
    <submittedName>
        <fullName evidence="1">Uncharacterized protein</fullName>
    </submittedName>
</protein>
<sequence length="52" mass="6265">MTYVITKYLILFGIKNKQLKIANCELFKEYIYHYFILIKCSPSKALTAFRRQ</sequence>